<gene>
    <name evidence="1" type="ORF">CAY35_08570</name>
</gene>
<sequence>MKHFKTVSELVNVLQARGMHIADTNMAEQHLSRISYYRLSGYWYPMRRRTPDKRMPLDDFIDEASFDLVLDLYRFDERLRRAVFTELDRLELAVRAMLGHELGAIDPLIYLKPEKLGARAAQRDKQGRVVYSVWISRFERELAKSKEDFVHHHRAKYGGQLPVWAAVEIMDWGMASHLFGMAPNRARAAIAAGCGLNAAQLESWLKSLNILRNLAAHHARMYNRTFDIKPKLNNHPTMQAVRSVVNRLFGQLTMVQYLNRELGLSEGSRLPRLLNTYPHNDVVPLSRTGAPANWETLELWNVN</sequence>
<dbReference type="EMBL" id="QFWG01000013">
    <property type="protein sequence ID" value="PWI27194.1"/>
    <property type="molecule type" value="Genomic_DNA"/>
</dbReference>
<dbReference type="Proteomes" id="UP000245514">
    <property type="component" value="Unassembled WGS sequence"/>
</dbReference>
<reference evidence="1 2" key="1">
    <citation type="submission" date="2018-05" db="EMBL/GenBank/DDBJ databases">
        <title>Draft Genome Sequence of Arthrobacter cumminsii IME1328, Isolated from a Patient Who Suffered from Foot Ulcers in China.</title>
        <authorList>
            <person name="Li M."/>
            <person name="Jiang Z."/>
            <person name="Sun Q."/>
            <person name="Tong Y."/>
        </authorList>
    </citation>
    <scope>NUCLEOTIDE SEQUENCE [LARGE SCALE GENOMIC DNA]</scope>
    <source>
        <strain evidence="1 2">IME1328</strain>
    </source>
</reference>
<dbReference type="GO" id="GO:0006508">
    <property type="term" value="P:proteolysis"/>
    <property type="evidence" value="ECO:0007669"/>
    <property type="project" value="UniProtKB-KW"/>
</dbReference>
<dbReference type="InterPro" id="IPR011664">
    <property type="entry name" value="Abi_system_AbiD/AbiF-like"/>
</dbReference>
<keyword evidence="2" id="KW-1185">Reference proteome</keyword>
<proteinExistence type="predicted"/>
<organism evidence="1 2">
    <name type="scientific">Pseudoglutamicibacter cumminsii</name>
    <dbReference type="NCBI Taxonomy" id="156979"/>
    <lineage>
        <taxon>Bacteria</taxon>
        <taxon>Bacillati</taxon>
        <taxon>Actinomycetota</taxon>
        <taxon>Actinomycetes</taxon>
        <taxon>Micrococcales</taxon>
        <taxon>Micrococcaceae</taxon>
        <taxon>Pseudoglutamicibacter</taxon>
    </lineage>
</organism>
<accession>A0ABX5L508</accession>
<name>A0ABX5L508_9MICC</name>
<evidence type="ECO:0000313" key="2">
    <source>
        <dbReference type="Proteomes" id="UP000245514"/>
    </source>
</evidence>
<protein>
    <submittedName>
        <fullName evidence="1">CAAX protease</fullName>
    </submittedName>
</protein>
<evidence type="ECO:0000313" key="1">
    <source>
        <dbReference type="EMBL" id="PWI27194.1"/>
    </source>
</evidence>
<keyword evidence="1" id="KW-0378">Hydrolase</keyword>
<keyword evidence="1" id="KW-0645">Protease</keyword>
<dbReference type="Pfam" id="PF07751">
    <property type="entry name" value="Abi_2"/>
    <property type="match status" value="1"/>
</dbReference>
<dbReference type="RefSeq" id="WP_109304206.1">
    <property type="nucleotide sequence ID" value="NZ_QFWG01000013.1"/>
</dbReference>
<dbReference type="GO" id="GO:0008233">
    <property type="term" value="F:peptidase activity"/>
    <property type="evidence" value="ECO:0007669"/>
    <property type="project" value="UniProtKB-KW"/>
</dbReference>
<comment type="caution">
    <text evidence="1">The sequence shown here is derived from an EMBL/GenBank/DDBJ whole genome shotgun (WGS) entry which is preliminary data.</text>
</comment>